<dbReference type="Proteomes" id="UP000292136">
    <property type="component" value="Unassembled WGS sequence"/>
</dbReference>
<protein>
    <submittedName>
        <fullName evidence="2">Uncharacterized protein</fullName>
    </submittedName>
</protein>
<accession>A0ABY0IPZ1</accession>
<reference evidence="2 3" key="1">
    <citation type="submission" date="2019-02" db="EMBL/GenBank/DDBJ databases">
        <title>Genomic Encyclopedia of Type Strains, Phase IV (KMG-IV): sequencing the most valuable type-strain genomes for metagenomic binning, comparative biology and taxonomic classification.</title>
        <authorList>
            <person name="Goeker M."/>
        </authorList>
    </citation>
    <scope>NUCLEOTIDE SEQUENCE [LARGE SCALE GENOMIC DNA]</scope>
    <source>
        <strain evidence="2 3">DSM 21223</strain>
    </source>
</reference>
<name>A0ABY0IPZ1_9RHOO</name>
<evidence type="ECO:0000256" key="1">
    <source>
        <dbReference type="SAM" id="Phobius"/>
    </source>
</evidence>
<keyword evidence="1" id="KW-1133">Transmembrane helix</keyword>
<evidence type="ECO:0000313" key="2">
    <source>
        <dbReference type="EMBL" id="RZT89645.1"/>
    </source>
</evidence>
<feature type="transmembrane region" description="Helical" evidence="1">
    <location>
        <begin position="68"/>
        <end position="88"/>
    </location>
</feature>
<proteinExistence type="predicted"/>
<keyword evidence="3" id="KW-1185">Reference proteome</keyword>
<organism evidence="2 3">
    <name type="scientific">Azospira oryzae</name>
    <dbReference type="NCBI Taxonomy" id="146939"/>
    <lineage>
        <taxon>Bacteria</taxon>
        <taxon>Pseudomonadati</taxon>
        <taxon>Pseudomonadota</taxon>
        <taxon>Betaproteobacteria</taxon>
        <taxon>Rhodocyclales</taxon>
        <taxon>Rhodocyclaceae</taxon>
        <taxon>Azospira</taxon>
    </lineage>
</organism>
<sequence>MLQSLIPWVDHPWLLLACLALSVPPLRDIWRMIFGDAADFAEDLRLAALPDWWAWLQGRYWDGQWAELKLTVFALLCVGLPAALYRIIAGWVN</sequence>
<dbReference type="EMBL" id="SHKM01000001">
    <property type="protein sequence ID" value="RZT89645.1"/>
    <property type="molecule type" value="Genomic_DNA"/>
</dbReference>
<comment type="caution">
    <text evidence="2">The sequence shown here is derived from an EMBL/GenBank/DDBJ whole genome shotgun (WGS) entry which is preliminary data.</text>
</comment>
<evidence type="ECO:0000313" key="3">
    <source>
        <dbReference type="Proteomes" id="UP000292136"/>
    </source>
</evidence>
<gene>
    <name evidence="2" type="ORF">EV678_0438</name>
</gene>
<keyword evidence="1" id="KW-0472">Membrane</keyword>
<keyword evidence="1" id="KW-0812">Transmembrane</keyword>